<dbReference type="InterPro" id="IPR050471">
    <property type="entry name" value="AB_hydrolase"/>
</dbReference>
<dbReference type="GO" id="GO:0016787">
    <property type="term" value="F:hydrolase activity"/>
    <property type="evidence" value="ECO:0007669"/>
    <property type="project" value="UniProtKB-KW"/>
</dbReference>
<reference evidence="2" key="2">
    <citation type="journal article" date="2014" name="ISME J.">
        <title>Microbial stratification in low pH oxic and suboxic macroscopic growths along an acid mine drainage.</title>
        <authorList>
            <person name="Mendez-Garcia C."/>
            <person name="Mesa V."/>
            <person name="Sprenger R.R."/>
            <person name="Richter M."/>
            <person name="Diez M.S."/>
            <person name="Solano J."/>
            <person name="Bargiela R."/>
            <person name="Golyshina O.V."/>
            <person name="Manteca A."/>
            <person name="Ramos J.L."/>
            <person name="Gallego J.R."/>
            <person name="Llorente I."/>
            <person name="Martins Dos Santos V.A."/>
            <person name="Jensen O.N."/>
            <person name="Pelaez A.I."/>
            <person name="Sanchez J."/>
            <person name="Ferrer M."/>
        </authorList>
    </citation>
    <scope>NUCLEOTIDE SEQUENCE</scope>
</reference>
<dbReference type="AlphaFoldDB" id="T0YTF5"/>
<feature type="non-terminal residue" evidence="2">
    <location>
        <position position="1"/>
    </location>
</feature>
<feature type="domain" description="AB hydrolase-1" evidence="1">
    <location>
        <begin position="5"/>
        <end position="86"/>
    </location>
</feature>
<organism evidence="2">
    <name type="scientific">mine drainage metagenome</name>
    <dbReference type="NCBI Taxonomy" id="410659"/>
    <lineage>
        <taxon>unclassified sequences</taxon>
        <taxon>metagenomes</taxon>
        <taxon>ecological metagenomes</taxon>
    </lineage>
</organism>
<reference evidence="2" key="1">
    <citation type="submission" date="2013-08" db="EMBL/GenBank/DDBJ databases">
        <authorList>
            <person name="Mendez C."/>
            <person name="Richter M."/>
            <person name="Ferrer M."/>
            <person name="Sanchez J."/>
        </authorList>
    </citation>
    <scope>NUCLEOTIDE SEQUENCE</scope>
</reference>
<dbReference type="PANTHER" id="PTHR43433:SF10">
    <property type="entry name" value="AB HYDROLASE-1 DOMAIN-CONTAINING PROTEIN"/>
    <property type="match status" value="1"/>
</dbReference>
<protein>
    <submittedName>
        <fullName evidence="2">Alpha/beta hydrolase fold protein</fullName>
    </submittedName>
</protein>
<dbReference type="SUPFAM" id="SSF53474">
    <property type="entry name" value="alpha/beta-Hydrolases"/>
    <property type="match status" value="1"/>
</dbReference>
<gene>
    <name evidence="2" type="ORF">B1A_18448</name>
</gene>
<dbReference type="InterPro" id="IPR000073">
    <property type="entry name" value="AB_hydrolase_1"/>
</dbReference>
<keyword evidence="2" id="KW-0378">Hydrolase</keyword>
<comment type="caution">
    <text evidence="2">The sequence shown here is derived from an EMBL/GenBank/DDBJ whole genome shotgun (WGS) entry which is preliminary data.</text>
</comment>
<name>T0YTF5_9ZZZZ</name>
<evidence type="ECO:0000313" key="2">
    <source>
        <dbReference type="EMBL" id="EQD35117.1"/>
    </source>
</evidence>
<evidence type="ECO:0000259" key="1">
    <source>
        <dbReference type="Pfam" id="PF00561"/>
    </source>
</evidence>
<dbReference type="PANTHER" id="PTHR43433">
    <property type="entry name" value="HYDROLASE, ALPHA/BETA FOLD FAMILY PROTEIN"/>
    <property type="match status" value="1"/>
</dbReference>
<sequence>SRHLGRTLQVPARLIVPDRPGYGLSDPKPGRSVQDWSLDALQLMDRLGLGSFYAFGISGGAPYVCAICAAAPDRVQRGAIFSGIGPLYLPNALQGMDPVQAAILRVARRAPRAIGALVAQQAQHAVHDPEATVRQIISALPEYRPNPPARVER</sequence>
<proteinExistence type="predicted"/>
<dbReference type="EMBL" id="AUZX01013611">
    <property type="protein sequence ID" value="EQD35117.1"/>
    <property type="molecule type" value="Genomic_DNA"/>
</dbReference>
<dbReference type="InterPro" id="IPR029058">
    <property type="entry name" value="AB_hydrolase_fold"/>
</dbReference>
<feature type="non-terminal residue" evidence="2">
    <location>
        <position position="153"/>
    </location>
</feature>
<accession>T0YTF5</accession>
<dbReference type="Gene3D" id="3.40.50.1820">
    <property type="entry name" value="alpha/beta hydrolase"/>
    <property type="match status" value="1"/>
</dbReference>
<dbReference type="Pfam" id="PF00561">
    <property type="entry name" value="Abhydrolase_1"/>
    <property type="match status" value="1"/>
</dbReference>